<dbReference type="InterPro" id="IPR013083">
    <property type="entry name" value="Znf_RING/FYVE/PHD"/>
</dbReference>
<keyword evidence="8" id="KW-1185">Reference proteome</keyword>
<evidence type="ECO:0000256" key="5">
    <source>
        <dbReference type="SAM" id="MobiDB-lite"/>
    </source>
</evidence>
<keyword evidence="1" id="KW-0479">Metal-binding</keyword>
<dbReference type="AlphaFoldDB" id="A0AAV2B4P6"/>
<accession>A0AAV2B4P6</accession>
<gene>
    <name evidence="7" type="ORF">LARSCL_LOCUS16306</name>
</gene>
<evidence type="ECO:0000256" key="2">
    <source>
        <dbReference type="ARBA" id="ARBA00022771"/>
    </source>
</evidence>
<evidence type="ECO:0000256" key="4">
    <source>
        <dbReference type="PROSITE-ProRule" id="PRU00175"/>
    </source>
</evidence>
<dbReference type="InterPro" id="IPR001841">
    <property type="entry name" value="Znf_RING"/>
</dbReference>
<reference evidence="7 8" key="1">
    <citation type="submission" date="2024-04" db="EMBL/GenBank/DDBJ databases">
        <authorList>
            <person name="Rising A."/>
            <person name="Reimegard J."/>
            <person name="Sonavane S."/>
            <person name="Akerstrom W."/>
            <person name="Nylinder S."/>
            <person name="Hedman E."/>
            <person name="Kallberg Y."/>
        </authorList>
    </citation>
    <scope>NUCLEOTIDE SEQUENCE [LARGE SCALE GENOMIC DNA]</scope>
</reference>
<feature type="region of interest" description="Disordered" evidence="5">
    <location>
        <begin position="28"/>
        <end position="67"/>
    </location>
</feature>
<sequence>MESRDVHAELSDLRRAVEILRAELRELRRRQTSRSSDQNLGQFRTSTAYSSTTGAHPEMQGNNLLTGPSTVSSSTIWAYPEMQGNNLQTSASTASSWAYPEMQGNNLQTSASTASSWAYPEMQDNNHLRIGASPSTTWPYPEMQGNNLHTSASIASSMTTWAHAEMQGYNVLQTSASTIAPWAYPEMQMNILQSGASAALPWAFPDLICNHLPIGIPMDEQEEPPVIVQDSDTRNASVESSLVTKASPDTQRKRNLDPPPSVAKDQVTTDEGECKCAICLDTTDCTEMKALPCAHVFHEECVTMWLKVKRRCPLCREPTFSPHQNLNPEILGSFMPLFDLPEELEHIRRRLGMQEEALLSFISNRPHGD</sequence>
<dbReference type="GO" id="GO:0008270">
    <property type="term" value="F:zinc ion binding"/>
    <property type="evidence" value="ECO:0007669"/>
    <property type="project" value="UniProtKB-KW"/>
</dbReference>
<evidence type="ECO:0000256" key="3">
    <source>
        <dbReference type="ARBA" id="ARBA00022833"/>
    </source>
</evidence>
<feature type="compositionally biased region" description="Polar residues" evidence="5">
    <location>
        <begin position="234"/>
        <end position="249"/>
    </location>
</feature>
<feature type="region of interest" description="Disordered" evidence="5">
    <location>
        <begin position="231"/>
        <end position="267"/>
    </location>
</feature>
<dbReference type="Pfam" id="PF13639">
    <property type="entry name" value="zf-RING_2"/>
    <property type="match status" value="1"/>
</dbReference>
<dbReference type="PANTHER" id="PTHR14155">
    <property type="entry name" value="RING FINGER DOMAIN-CONTAINING"/>
    <property type="match status" value="1"/>
</dbReference>
<dbReference type="EMBL" id="CAXIEN010000259">
    <property type="protein sequence ID" value="CAL1290148.1"/>
    <property type="molecule type" value="Genomic_DNA"/>
</dbReference>
<dbReference type="InterPro" id="IPR053238">
    <property type="entry name" value="RING-H2_zinc_finger"/>
</dbReference>
<evidence type="ECO:0000313" key="7">
    <source>
        <dbReference type="EMBL" id="CAL1290148.1"/>
    </source>
</evidence>
<keyword evidence="3" id="KW-0862">Zinc</keyword>
<protein>
    <recommendedName>
        <fullName evidence="6">RING-type domain-containing protein</fullName>
    </recommendedName>
</protein>
<dbReference type="PROSITE" id="PS50089">
    <property type="entry name" value="ZF_RING_2"/>
    <property type="match status" value="1"/>
</dbReference>
<dbReference type="SMART" id="SM00744">
    <property type="entry name" value="RINGv"/>
    <property type="match status" value="1"/>
</dbReference>
<feature type="compositionally biased region" description="Polar residues" evidence="5">
    <location>
        <begin position="33"/>
        <end position="67"/>
    </location>
</feature>
<dbReference type="SMART" id="SM00184">
    <property type="entry name" value="RING"/>
    <property type="match status" value="1"/>
</dbReference>
<dbReference type="InterPro" id="IPR011016">
    <property type="entry name" value="Znf_RING-CH"/>
</dbReference>
<evidence type="ECO:0000256" key="1">
    <source>
        <dbReference type="ARBA" id="ARBA00022723"/>
    </source>
</evidence>
<organism evidence="7 8">
    <name type="scientific">Larinioides sclopetarius</name>
    <dbReference type="NCBI Taxonomy" id="280406"/>
    <lineage>
        <taxon>Eukaryota</taxon>
        <taxon>Metazoa</taxon>
        <taxon>Ecdysozoa</taxon>
        <taxon>Arthropoda</taxon>
        <taxon>Chelicerata</taxon>
        <taxon>Arachnida</taxon>
        <taxon>Araneae</taxon>
        <taxon>Araneomorphae</taxon>
        <taxon>Entelegynae</taxon>
        <taxon>Araneoidea</taxon>
        <taxon>Araneidae</taxon>
        <taxon>Larinioides</taxon>
    </lineage>
</organism>
<evidence type="ECO:0000259" key="6">
    <source>
        <dbReference type="PROSITE" id="PS50089"/>
    </source>
</evidence>
<name>A0AAV2B4P6_9ARAC</name>
<proteinExistence type="predicted"/>
<feature type="domain" description="RING-type" evidence="6">
    <location>
        <begin position="276"/>
        <end position="316"/>
    </location>
</feature>
<dbReference type="Gene3D" id="3.30.40.10">
    <property type="entry name" value="Zinc/RING finger domain, C3HC4 (zinc finger)"/>
    <property type="match status" value="1"/>
</dbReference>
<dbReference type="Proteomes" id="UP001497382">
    <property type="component" value="Unassembled WGS sequence"/>
</dbReference>
<dbReference type="CDD" id="cd16454">
    <property type="entry name" value="RING-H2_PA-TM-RING"/>
    <property type="match status" value="1"/>
</dbReference>
<keyword evidence="2 4" id="KW-0863">Zinc-finger</keyword>
<dbReference type="PANTHER" id="PTHR14155:SF627">
    <property type="entry name" value="OS06G0192800 PROTEIN"/>
    <property type="match status" value="1"/>
</dbReference>
<dbReference type="SUPFAM" id="SSF57850">
    <property type="entry name" value="RING/U-box"/>
    <property type="match status" value="1"/>
</dbReference>
<evidence type="ECO:0000313" key="8">
    <source>
        <dbReference type="Proteomes" id="UP001497382"/>
    </source>
</evidence>
<comment type="caution">
    <text evidence="7">The sequence shown here is derived from an EMBL/GenBank/DDBJ whole genome shotgun (WGS) entry which is preliminary data.</text>
</comment>